<dbReference type="Gene3D" id="2.100.10.20">
    <property type="entry name" value="Vitelline membrane outer layer protein I (VOMI)"/>
    <property type="match status" value="1"/>
</dbReference>
<proteinExistence type="predicted"/>
<dbReference type="PANTHER" id="PTHR18841:SF0">
    <property type="entry name" value="VITELLINE MEMBRANE OUTER LAYER 1 HOMOLOG A-RELATED"/>
    <property type="match status" value="1"/>
</dbReference>
<organism evidence="1 2">
    <name type="scientific">Denticeps clupeoides</name>
    <name type="common">denticle herring</name>
    <dbReference type="NCBI Taxonomy" id="299321"/>
    <lineage>
        <taxon>Eukaryota</taxon>
        <taxon>Metazoa</taxon>
        <taxon>Chordata</taxon>
        <taxon>Craniata</taxon>
        <taxon>Vertebrata</taxon>
        <taxon>Euteleostomi</taxon>
        <taxon>Actinopterygii</taxon>
        <taxon>Neopterygii</taxon>
        <taxon>Teleostei</taxon>
        <taxon>Clupei</taxon>
        <taxon>Clupeiformes</taxon>
        <taxon>Denticipitoidei</taxon>
        <taxon>Denticipitidae</taxon>
        <taxon>Denticeps</taxon>
    </lineage>
</organism>
<dbReference type="PANTHER" id="PTHR18841">
    <property type="entry name" value="VITELLINE MEMBRANE OUTER LAYER PROTEIN I-RELATED"/>
    <property type="match status" value="1"/>
</dbReference>
<dbReference type="AlphaFoldDB" id="A0AAY4CAM7"/>
<dbReference type="Proteomes" id="UP000694580">
    <property type="component" value="Chromosome 19"/>
</dbReference>
<dbReference type="SUPFAM" id="SSF51092">
    <property type="entry name" value="Vitelline membrane outer protein-I (VMO-I)"/>
    <property type="match status" value="1"/>
</dbReference>
<keyword evidence="2" id="KW-1185">Reference proteome</keyword>
<dbReference type="Ensembl" id="ENSDCDT00010037439.1">
    <property type="protein sequence ID" value="ENSDCDP00010030118.1"/>
    <property type="gene ID" value="ENSDCDG00010019351.1"/>
</dbReference>
<reference evidence="1" key="2">
    <citation type="submission" date="2025-08" db="UniProtKB">
        <authorList>
            <consortium name="Ensembl"/>
        </authorList>
    </citation>
    <scope>IDENTIFICATION</scope>
</reference>
<protein>
    <submittedName>
        <fullName evidence="1">Uncharacterized protein</fullName>
    </submittedName>
</protein>
<evidence type="ECO:0000313" key="2">
    <source>
        <dbReference type="Proteomes" id="UP000694580"/>
    </source>
</evidence>
<reference evidence="1" key="3">
    <citation type="submission" date="2025-09" db="UniProtKB">
        <authorList>
            <consortium name="Ensembl"/>
        </authorList>
    </citation>
    <scope>IDENTIFICATION</scope>
</reference>
<accession>A0AAY4CAM7</accession>
<sequence length="148" mass="16186">MYALLLNERSRLVLQVERYQGSGDDTSLNGVRLLCQSGTLPYQKTHVESSTGPWGEWTPYRSCSVGRLKAFQLRVEGHQGGGDDTAANNVRFRCSFGQVLEGDGMGWGSWGQWSEECGQGVCGIQTRLESSQGNGDDTALNDMVLLCC</sequence>
<name>A0AAY4CAM7_9TELE</name>
<dbReference type="InterPro" id="IPR036706">
    <property type="entry name" value="VOMI_sf"/>
</dbReference>
<reference evidence="1 2" key="1">
    <citation type="submission" date="2020-06" db="EMBL/GenBank/DDBJ databases">
        <authorList>
            <consortium name="Wellcome Sanger Institute Data Sharing"/>
        </authorList>
    </citation>
    <scope>NUCLEOTIDE SEQUENCE [LARGE SCALE GENOMIC DNA]</scope>
</reference>
<evidence type="ECO:0000313" key="1">
    <source>
        <dbReference type="Ensembl" id="ENSDCDP00010030118.1"/>
    </source>
</evidence>
<dbReference type="GO" id="GO:0005615">
    <property type="term" value="C:extracellular space"/>
    <property type="evidence" value="ECO:0007669"/>
    <property type="project" value="TreeGrafter"/>
</dbReference>
<dbReference type="Pfam" id="PF03762">
    <property type="entry name" value="VOMI"/>
    <property type="match status" value="1"/>
</dbReference>
<dbReference type="GeneTree" id="ENSGT00390000009313"/>
<dbReference type="InterPro" id="IPR005515">
    <property type="entry name" value="VOMI"/>
</dbReference>